<dbReference type="GO" id="GO:0016747">
    <property type="term" value="F:acyltransferase activity, transferring groups other than amino-acyl groups"/>
    <property type="evidence" value="ECO:0007669"/>
    <property type="project" value="InterPro"/>
</dbReference>
<name>A0A318N201_9PROT</name>
<dbReference type="InterPro" id="IPR016181">
    <property type="entry name" value="Acyl_CoA_acyltransferase"/>
</dbReference>
<dbReference type="AlphaFoldDB" id="A0A318N201"/>
<dbReference type="Gene3D" id="3.40.630.30">
    <property type="match status" value="1"/>
</dbReference>
<evidence type="ECO:0000313" key="2">
    <source>
        <dbReference type="EMBL" id="PXZ00784.1"/>
    </source>
</evidence>
<organism evidence="2 3">
    <name type="scientific">Commensalibacter melissae</name>
    <dbReference type="NCBI Taxonomy" id="2070537"/>
    <lineage>
        <taxon>Bacteria</taxon>
        <taxon>Pseudomonadati</taxon>
        <taxon>Pseudomonadota</taxon>
        <taxon>Alphaproteobacteria</taxon>
        <taxon>Acetobacterales</taxon>
        <taxon>Acetobacteraceae</taxon>
    </lineage>
</organism>
<dbReference type="PANTHER" id="PTHR43610">
    <property type="entry name" value="BLL6696 PROTEIN"/>
    <property type="match status" value="1"/>
</dbReference>
<dbReference type="RefSeq" id="WP_110438925.1">
    <property type="nucleotide sequence ID" value="NZ_CP046393.1"/>
</dbReference>
<dbReference type="SUPFAM" id="SSF55729">
    <property type="entry name" value="Acyl-CoA N-acyltransferases (Nat)"/>
    <property type="match status" value="1"/>
</dbReference>
<keyword evidence="3" id="KW-1185">Reference proteome</keyword>
<dbReference type="Proteomes" id="UP000247565">
    <property type="component" value="Unassembled WGS sequence"/>
</dbReference>
<evidence type="ECO:0000259" key="1">
    <source>
        <dbReference type="Pfam" id="PF13302"/>
    </source>
</evidence>
<reference evidence="2 3" key="1">
    <citation type="submission" date="2018-05" db="EMBL/GenBank/DDBJ databases">
        <title>Reference genomes for bee gut microbiota database.</title>
        <authorList>
            <person name="Ellegaard K.M."/>
        </authorList>
    </citation>
    <scope>NUCLEOTIDE SEQUENCE [LARGE SCALE GENOMIC DNA]</scope>
    <source>
        <strain evidence="2 3">ESL0284</strain>
    </source>
</reference>
<dbReference type="InterPro" id="IPR000182">
    <property type="entry name" value="GNAT_dom"/>
</dbReference>
<sequence>MKIQGKFWVQLVFFEIAPDLRRLEIGYTWYVKSFQRTHVNINCKYLLLEYAFEKLQANTVGLRTDIFNFKSQRAI</sequence>
<accession>A0A318N201</accession>
<protein>
    <recommendedName>
        <fullName evidence="1">N-acetyltransferase domain-containing protein</fullName>
    </recommendedName>
</protein>
<feature type="domain" description="N-acetyltransferase" evidence="1">
    <location>
        <begin position="15"/>
        <end position="74"/>
    </location>
</feature>
<gene>
    <name evidence="2" type="ORF">DK869_05165</name>
</gene>
<proteinExistence type="predicted"/>
<dbReference type="PANTHER" id="PTHR43610:SF1">
    <property type="entry name" value="N-ACETYLTRANSFERASE DOMAIN-CONTAINING PROTEIN"/>
    <property type="match status" value="1"/>
</dbReference>
<evidence type="ECO:0000313" key="3">
    <source>
        <dbReference type="Proteomes" id="UP000247565"/>
    </source>
</evidence>
<dbReference type="EMBL" id="QGLT01000002">
    <property type="protein sequence ID" value="PXZ00784.1"/>
    <property type="molecule type" value="Genomic_DNA"/>
</dbReference>
<dbReference type="Pfam" id="PF13302">
    <property type="entry name" value="Acetyltransf_3"/>
    <property type="match status" value="1"/>
</dbReference>
<comment type="caution">
    <text evidence="2">The sequence shown here is derived from an EMBL/GenBank/DDBJ whole genome shotgun (WGS) entry which is preliminary data.</text>
</comment>